<keyword evidence="3" id="KW-1185">Reference proteome</keyword>
<evidence type="ECO:0000313" key="2">
    <source>
        <dbReference type="EMBL" id="CAL4773954.1"/>
    </source>
</evidence>
<dbReference type="Proteomes" id="UP001152797">
    <property type="component" value="Unassembled WGS sequence"/>
</dbReference>
<dbReference type="EMBL" id="CAMXCT020001101">
    <property type="protein sequence ID" value="CAL1140017.1"/>
    <property type="molecule type" value="Genomic_DNA"/>
</dbReference>
<gene>
    <name evidence="1" type="ORF">C1SCF055_LOCUS13984</name>
</gene>
<accession>A0A9P1C6Y9</accession>
<organism evidence="1">
    <name type="scientific">Cladocopium goreaui</name>
    <dbReference type="NCBI Taxonomy" id="2562237"/>
    <lineage>
        <taxon>Eukaryota</taxon>
        <taxon>Sar</taxon>
        <taxon>Alveolata</taxon>
        <taxon>Dinophyceae</taxon>
        <taxon>Suessiales</taxon>
        <taxon>Symbiodiniaceae</taxon>
        <taxon>Cladocopium</taxon>
    </lineage>
</organism>
<name>A0A9P1C6Y9_9DINO</name>
<evidence type="ECO:0000313" key="1">
    <source>
        <dbReference type="EMBL" id="CAI3986642.1"/>
    </source>
</evidence>
<comment type="caution">
    <text evidence="1">The sequence shown here is derived from an EMBL/GenBank/DDBJ whole genome shotgun (WGS) entry which is preliminary data.</text>
</comment>
<dbReference type="EMBL" id="CAMXCT030001101">
    <property type="protein sequence ID" value="CAL4773954.1"/>
    <property type="molecule type" value="Genomic_DNA"/>
</dbReference>
<evidence type="ECO:0000313" key="3">
    <source>
        <dbReference type="Proteomes" id="UP001152797"/>
    </source>
</evidence>
<proteinExistence type="predicted"/>
<reference evidence="2 3" key="2">
    <citation type="submission" date="2024-05" db="EMBL/GenBank/DDBJ databases">
        <authorList>
            <person name="Chen Y."/>
            <person name="Shah S."/>
            <person name="Dougan E. K."/>
            <person name="Thang M."/>
            <person name="Chan C."/>
        </authorList>
    </citation>
    <scope>NUCLEOTIDE SEQUENCE [LARGE SCALE GENOMIC DNA]</scope>
</reference>
<reference evidence="1" key="1">
    <citation type="submission" date="2022-10" db="EMBL/GenBank/DDBJ databases">
        <authorList>
            <person name="Chen Y."/>
            <person name="Dougan E. K."/>
            <person name="Chan C."/>
            <person name="Rhodes N."/>
            <person name="Thang M."/>
        </authorList>
    </citation>
    <scope>NUCLEOTIDE SEQUENCE</scope>
</reference>
<dbReference type="AlphaFoldDB" id="A0A9P1C6Y9"/>
<dbReference type="EMBL" id="CAMXCT010001101">
    <property type="protein sequence ID" value="CAI3986642.1"/>
    <property type="molecule type" value="Genomic_DNA"/>
</dbReference>
<dbReference type="OrthoDB" id="1368at2759"/>
<sequence>MASKWLDGVCMAVSFDAGGNASQPYLHGESWERSIQPHPTSGDKGGPPHQQYVAEVVHIASLLHAVALQDLGKDHDLENLVPAKNRISRPAAMPSYSFFSDKSIFSEEHLYASHRSAKIPVLGGLRLQEKLVLDKDSQGTPLTTAARVAMVEGWLMRRLLARQKFEQGETAKTAPPILSRLYQVISDGTLWFFTSSKSAYIPFPFPYQNFVEVMLWLFTLMTPVVINGIVFEQISRTVGSFCVVMTYHAIKNTGDVLEEQFLGDHRCAARGLSNQDNWVLNQ</sequence>
<protein>
    <submittedName>
        <fullName evidence="2">Bestrophin homolog</fullName>
    </submittedName>
</protein>